<evidence type="ECO:0000256" key="1">
    <source>
        <dbReference type="ARBA" id="ARBA00009776"/>
    </source>
</evidence>
<comment type="catalytic activity">
    <reaction evidence="10 12">
        <text>dTMP + ATP = dTDP + ADP</text>
        <dbReference type="Rhea" id="RHEA:13517"/>
        <dbReference type="ChEBI" id="CHEBI:30616"/>
        <dbReference type="ChEBI" id="CHEBI:58369"/>
        <dbReference type="ChEBI" id="CHEBI:63528"/>
        <dbReference type="ChEBI" id="CHEBI:456216"/>
        <dbReference type="EC" id="2.7.4.9"/>
    </reaction>
</comment>
<gene>
    <name evidence="12 14" type="primary">tmk</name>
    <name evidence="14" type="ORF">C3B56_00323</name>
</gene>
<dbReference type="GO" id="GO:0006233">
    <property type="term" value="P:dTDP biosynthetic process"/>
    <property type="evidence" value="ECO:0007669"/>
    <property type="project" value="InterPro"/>
</dbReference>
<dbReference type="Proteomes" id="UP000274458">
    <property type="component" value="Chromosome"/>
</dbReference>
<evidence type="ECO:0000256" key="12">
    <source>
        <dbReference type="HAMAP-Rule" id="MF_00165"/>
    </source>
</evidence>
<dbReference type="FunFam" id="3.40.50.300:FF:000225">
    <property type="entry name" value="Thymidylate kinase"/>
    <property type="match status" value="1"/>
</dbReference>
<dbReference type="GO" id="GO:0005829">
    <property type="term" value="C:cytosol"/>
    <property type="evidence" value="ECO:0007669"/>
    <property type="project" value="TreeGrafter"/>
</dbReference>
<evidence type="ECO:0000256" key="5">
    <source>
        <dbReference type="ARBA" id="ARBA00022727"/>
    </source>
</evidence>
<feature type="binding site" evidence="12">
    <location>
        <begin position="10"/>
        <end position="17"/>
    </location>
    <ligand>
        <name>ATP</name>
        <dbReference type="ChEBI" id="CHEBI:30616"/>
    </ligand>
</feature>
<dbReference type="PROSITE" id="PS01331">
    <property type="entry name" value="THYMIDYLATE_KINASE"/>
    <property type="match status" value="1"/>
</dbReference>
<evidence type="ECO:0000256" key="8">
    <source>
        <dbReference type="ARBA" id="ARBA00022840"/>
    </source>
</evidence>
<reference evidence="14" key="1">
    <citation type="journal article" date="2018" name="Genome Biol. Evol.">
        <title>Partnering With a Pest: Genomes of Hemlock Woolly Adelgid Symbionts Reveal Atypical Nutritional Provisioning Patterns in Dual-Obligate Bacteria.</title>
        <authorList>
            <person name="Weglarz K.M."/>
            <person name="Havill N.P."/>
            <person name="Burke G.R."/>
            <person name="von Dohlen C.D."/>
        </authorList>
    </citation>
    <scope>NUCLEOTIDE SEQUENCE [LARGE SCALE GENOMIC DNA]</scope>
    <source>
        <strain evidence="14">ENA</strain>
    </source>
</reference>
<dbReference type="RefSeq" id="WP_126071680.1">
    <property type="nucleotide sequence ID" value="NZ_CP026513.1"/>
</dbReference>
<dbReference type="SUPFAM" id="SSF52540">
    <property type="entry name" value="P-loop containing nucleoside triphosphate hydrolases"/>
    <property type="match status" value="1"/>
</dbReference>
<keyword evidence="4 12" id="KW-0808">Transferase</keyword>
<evidence type="ECO:0000259" key="13">
    <source>
        <dbReference type="Pfam" id="PF02223"/>
    </source>
</evidence>
<comment type="similarity">
    <text evidence="1 12">Belongs to the thymidylate kinase family.</text>
</comment>
<evidence type="ECO:0000256" key="9">
    <source>
        <dbReference type="ARBA" id="ARBA00029962"/>
    </source>
</evidence>
<evidence type="ECO:0000256" key="6">
    <source>
        <dbReference type="ARBA" id="ARBA00022741"/>
    </source>
</evidence>
<dbReference type="CDD" id="cd01672">
    <property type="entry name" value="TMPK"/>
    <property type="match status" value="1"/>
</dbReference>
<keyword evidence="15" id="KW-1185">Reference proteome</keyword>
<evidence type="ECO:0000313" key="14">
    <source>
        <dbReference type="EMBL" id="AZP36404.1"/>
    </source>
</evidence>
<proteinExistence type="inferred from homology"/>
<dbReference type="GO" id="GO:0005524">
    <property type="term" value="F:ATP binding"/>
    <property type="evidence" value="ECO:0007669"/>
    <property type="project" value="UniProtKB-UniRule"/>
</dbReference>
<keyword evidence="8 12" id="KW-0067">ATP-binding</keyword>
<keyword evidence="7 12" id="KW-0418">Kinase</keyword>
<keyword evidence="6 12" id="KW-0547">Nucleotide-binding</keyword>
<evidence type="ECO:0000256" key="11">
    <source>
        <dbReference type="ARBA" id="ARBA00057735"/>
    </source>
</evidence>
<dbReference type="OrthoDB" id="9774907at2"/>
<sequence>MKSKFIVVEGLDGSGKTTICNYIKKIFEIFNIKIIITREPGGTPLNEKIRHIIKKKNKNEIISDKAELLMFYALRAQSLEYVIKPSLKKGLCVISDRHDLSTYAYQGYNIKNKKIIKKISSYVLDKVKPDITLFLDIDPKISINRIIKRGKLDRIEKKSLKFFTKVRKRYLKIIKKDKKKIKIINTNKSIHKVKKEIKILLLKWLLKNIK</sequence>
<dbReference type="AlphaFoldDB" id="A0A3S9J7W4"/>
<dbReference type="EC" id="2.7.4.9" evidence="2 12"/>
<evidence type="ECO:0000256" key="4">
    <source>
        <dbReference type="ARBA" id="ARBA00022679"/>
    </source>
</evidence>
<keyword evidence="5 12" id="KW-0545">Nucleotide biosynthesis</keyword>
<dbReference type="InterPro" id="IPR039430">
    <property type="entry name" value="Thymidylate_kin-like_dom"/>
</dbReference>
<dbReference type="PANTHER" id="PTHR10344:SF4">
    <property type="entry name" value="UMP-CMP KINASE 2, MITOCHONDRIAL"/>
    <property type="match status" value="1"/>
</dbReference>
<evidence type="ECO:0000256" key="3">
    <source>
        <dbReference type="ARBA" id="ARBA00017144"/>
    </source>
</evidence>
<evidence type="ECO:0000256" key="2">
    <source>
        <dbReference type="ARBA" id="ARBA00012980"/>
    </source>
</evidence>
<comment type="function">
    <text evidence="11 12">Phosphorylation of dTMP to form dTDP in both de novo and salvage pathways of dTTP synthesis.</text>
</comment>
<dbReference type="GO" id="GO:0004798">
    <property type="term" value="F:dTMP kinase activity"/>
    <property type="evidence" value="ECO:0007669"/>
    <property type="project" value="UniProtKB-UniRule"/>
</dbReference>
<dbReference type="Gene3D" id="3.40.50.300">
    <property type="entry name" value="P-loop containing nucleotide triphosphate hydrolases"/>
    <property type="match status" value="1"/>
</dbReference>
<dbReference type="GO" id="GO:0006235">
    <property type="term" value="P:dTTP biosynthetic process"/>
    <property type="evidence" value="ECO:0007669"/>
    <property type="project" value="UniProtKB-UniRule"/>
</dbReference>
<dbReference type="KEGG" id="aade:C3B56_00323"/>
<dbReference type="PANTHER" id="PTHR10344">
    <property type="entry name" value="THYMIDYLATE KINASE"/>
    <property type="match status" value="1"/>
</dbReference>
<dbReference type="InterPro" id="IPR018094">
    <property type="entry name" value="Thymidylate_kinase"/>
</dbReference>
<protein>
    <recommendedName>
        <fullName evidence="3 12">Thymidylate kinase</fullName>
        <ecNumber evidence="2 12">2.7.4.9</ecNumber>
    </recommendedName>
    <alternativeName>
        <fullName evidence="9 12">dTMP kinase</fullName>
    </alternativeName>
</protein>
<dbReference type="GO" id="GO:0006227">
    <property type="term" value="P:dUDP biosynthetic process"/>
    <property type="evidence" value="ECO:0007669"/>
    <property type="project" value="TreeGrafter"/>
</dbReference>
<feature type="domain" description="Thymidylate kinase-like" evidence="13">
    <location>
        <begin position="8"/>
        <end position="197"/>
    </location>
</feature>
<dbReference type="Pfam" id="PF02223">
    <property type="entry name" value="Thymidylate_kin"/>
    <property type="match status" value="1"/>
</dbReference>
<dbReference type="InterPro" id="IPR018095">
    <property type="entry name" value="Thymidylate_kin_CS"/>
</dbReference>
<dbReference type="InterPro" id="IPR027417">
    <property type="entry name" value="P-loop_NTPase"/>
</dbReference>
<dbReference type="NCBIfam" id="TIGR00041">
    <property type="entry name" value="DTMP_kinase"/>
    <property type="match status" value="1"/>
</dbReference>
<evidence type="ECO:0000313" key="15">
    <source>
        <dbReference type="Proteomes" id="UP000274458"/>
    </source>
</evidence>
<name>A0A3S9J7W4_9ENTR</name>
<accession>A0A3S9J7W4</accession>
<dbReference type="EMBL" id="CP026513">
    <property type="protein sequence ID" value="AZP36404.1"/>
    <property type="molecule type" value="Genomic_DNA"/>
</dbReference>
<evidence type="ECO:0000256" key="7">
    <source>
        <dbReference type="ARBA" id="ARBA00022777"/>
    </source>
</evidence>
<evidence type="ECO:0000256" key="10">
    <source>
        <dbReference type="ARBA" id="ARBA00048743"/>
    </source>
</evidence>
<dbReference type="HAMAP" id="MF_00165">
    <property type="entry name" value="Thymidylate_kinase"/>
    <property type="match status" value="1"/>
</dbReference>
<organism evidence="14 15">
    <name type="scientific">Candidatus Annandia adelgestsuga</name>
    <dbReference type="NCBI Taxonomy" id="1302411"/>
    <lineage>
        <taxon>Bacteria</taxon>
        <taxon>Pseudomonadati</taxon>
        <taxon>Pseudomonadota</taxon>
        <taxon>Gammaproteobacteria</taxon>
        <taxon>Enterobacterales</taxon>
        <taxon>Enterobacteriaceae</taxon>
        <taxon>Candidatus Annandia</taxon>
    </lineage>
</organism>